<organism evidence="1">
    <name type="scientific">Geoglobus ahangari</name>
    <dbReference type="NCBI Taxonomy" id="113653"/>
    <lineage>
        <taxon>Archaea</taxon>
        <taxon>Methanobacteriati</taxon>
        <taxon>Methanobacteriota</taxon>
        <taxon>Archaeoglobi</taxon>
        <taxon>Archaeoglobales</taxon>
        <taxon>Archaeoglobaceae</taxon>
        <taxon>Geoglobus</taxon>
    </lineage>
</organism>
<reference evidence="1" key="1">
    <citation type="journal article" date="2020" name="mSystems">
        <title>Genome- and Community-Level Interaction Insights into Carbon Utilization and Element Cycling Functions of Hydrothermarchaeota in Hydrothermal Sediment.</title>
        <authorList>
            <person name="Zhou Z."/>
            <person name="Liu Y."/>
            <person name="Xu W."/>
            <person name="Pan J."/>
            <person name="Luo Z.H."/>
            <person name="Li M."/>
        </authorList>
    </citation>
    <scope>NUCLEOTIDE SEQUENCE [LARGE SCALE GENOMIC DNA]</scope>
    <source>
        <strain evidence="1">SpSt-97</strain>
    </source>
</reference>
<proteinExistence type="predicted"/>
<gene>
    <name evidence="1" type="ORF">ENX77_04650</name>
</gene>
<sequence length="438" mass="50318">MNFKAVVYPRIDDKCVKYLSEKLNKLDFDPKFSFIFFSTNFYGKHNNVLKFLKDVIDFDSVCFFVEAFGDEKAIYSSGISLLLFDERVDIFKTGDGILEKELEKIAERLRGYDCALAVYPLLYFPSKIELLKGLARDKLYTTLYQATKRLIFARIHSEWLLRNRVVIPINRVLKILSKAGIPVGSVNIVPMEAKENTPLILHNFEPIGRNVLVLGFKNADIHFKDVFMKKGKSYEETLNVIKKQFAAKDFVNVKKAGVILAEIDGTSVKNYVKRLRLKEIEKGNFIEKLEKEGFKTVTPYGLAFINKETFGSASLGLLSTPLNLYISFFDLEEFFGEALVVGEVLAFDPADFVKFDVSPERKKIFFVDHSALFEYRGEVYRIYEWLSENQKNFFLVFTSCPSAFVKSGENFLSENGRNIYYNGSGTTILLELRDSEKR</sequence>
<evidence type="ECO:0000313" key="1">
    <source>
        <dbReference type="EMBL" id="HGE66394.1"/>
    </source>
</evidence>
<evidence type="ECO:0008006" key="2">
    <source>
        <dbReference type="Google" id="ProtNLM"/>
    </source>
</evidence>
<name>A0A7C3UDW1_9EURY</name>
<comment type="caution">
    <text evidence="1">The sequence shown here is derived from an EMBL/GenBank/DDBJ whole genome shotgun (WGS) entry which is preliminary data.</text>
</comment>
<dbReference type="AlphaFoldDB" id="A0A7C3UDW1"/>
<dbReference type="EMBL" id="DTPI01000029">
    <property type="protein sequence ID" value="HGE66394.1"/>
    <property type="molecule type" value="Genomic_DNA"/>
</dbReference>
<protein>
    <recommendedName>
        <fullName evidence="2">FIST domain-containing protein</fullName>
    </recommendedName>
</protein>
<accession>A0A7C3UDW1</accession>